<dbReference type="PANTHER" id="PTHR19353:SF19">
    <property type="entry name" value="DELTA(5) FATTY ACID DESATURASE C-RELATED"/>
    <property type="match status" value="1"/>
</dbReference>
<feature type="transmembrane region" description="Helical" evidence="1">
    <location>
        <begin position="164"/>
        <end position="181"/>
    </location>
</feature>
<feature type="transmembrane region" description="Helical" evidence="1">
    <location>
        <begin position="67"/>
        <end position="89"/>
    </location>
</feature>
<evidence type="ECO:0000313" key="3">
    <source>
        <dbReference type="EMBL" id="PWE00983.1"/>
    </source>
</evidence>
<dbReference type="PANTHER" id="PTHR19353">
    <property type="entry name" value="FATTY ACID DESATURASE 2"/>
    <property type="match status" value="1"/>
</dbReference>
<evidence type="ECO:0000259" key="2">
    <source>
        <dbReference type="Pfam" id="PF00487"/>
    </source>
</evidence>
<gene>
    <name evidence="3" type="ORF">DDZ16_00395</name>
</gene>
<keyword evidence="1" id="KW-0472">Membrane</keyword>
<feature type="transmembrane region" description="Helical" evidence="1">
    <location>
        <begin position="214"/>
        <end position="236"/>
    </location>
</feature>
<dbReference type="InterPro" id="IPR012171">
    <property type="entry name" value="Fatty_acid_desaturase"/>
</dbReference>
<dbReference type="EMBL" id="QEWP01000001">
    <property type="protein sequence ID" value="PWE00983.1"/>
    <property type="molecule type" value="Genomic_DNA"/>
</dbReference>
<accession>A0A2U2BD66</accession>
<keyword evidence="1" id="KW-1133">Transmembrane helix</keyword>
<protein>
    <submittedName>
        <fullName evidence="3">Acyl-CoA desaturase</fullName>
    </submittedName>
</protein>
<dbReference type="GO" id="GO:0016020">
    <property type="term" value="C:membrane"/>
    <property type="evidence" value="ECO:0007669"/>
    <property type="project" value="TreeGrafter"/>
</dbReference>
<sequence length="378" mass="43401">MRNQKIIFPFEKNPEFINDLRKKVDEYFDQNKKSKFGNSTIVLQSVFMGALYILPYALMLSGVVTSVWGVVACWLVMGMGMAGLGMVLMHDANHRVFSKNMTVNKWLGKSLYLLGGFPPNWRHQHNTMHHGFTNIEGHDEDIAPVGLLRFSPHRKLHRIHRFQHIYAWFFYGLMTLSWVTVKDFVRINKYRKDGVAPFNKKYSTYLTDLIIAKLLYYTFLLVLPALVLPVAWYWVVGGFLLMHYLSGLILTTIFQTAHVVPSSEYPLPAGNGKVENNWAIHQLLTTSDFSPNGKVLSWMIGGLNFQVEHHLFPNISHVHYKNISRLVQETAQEYNLPYHFQDSFFSALKGHWKMLKDLGGQPVVVGGELKNSVSPEVL</sequence>
<dbReference type="PIRSF" id="PIRSF015921">
    <property type="entry name" value="FA_sphinglp_des"/>
    <property type="match status" value="1"/>
</dbReference>
<dbReference type="RefSeq" id="WP_109262438.1">
    <property type="nucleotide sequence ID" value="NZ_QEWP01000001.1"/>
</dbReference>
<keyword evidence="4" id="KW-1185">Reference proteome</keyword>
<feature type="transmembrane region" description="Helical" evidence="1">
    <location>
        <begin position="41"/>
        <end position="61"/>
    </location>
</feature>
<dbReference type="GO" id="GO:0008610">
    <property type="term" value="P:lipid biosynthetic process"/>
    <property type="evidence" value="ECO:0007669"/>
    <property type="project" value="UniProtKB-ARBA"/>
</dbReference>
<evidence type="ECO:0000256" key="1">
    <source>
        <dbReference type="SAM" id="Phobius"/>
    </source>
</evidence>
<organism evidence="3 4">
    <name type="scientific">Marinilabilia rubra</name>
    <dbReference type="NCBI Taxonomy" id="2162893"/>
    <lineage>
        <taxon>Bacteria</taxon>
        <taxon>Pseudomonadati</taxon>
        <taxon>Bacteroidota</taxon>
        <taxon>Bacteroidia</taxon>
        <taxon>Marinilabiliales</taxon>
        <taxon>Marinilabiliaceae</taxon>
        <taxon>Marinilabilia</taxon>
    </lineage>
</organism>
<dbReference type="OrthoDB" id="104711at2"/>
<reference evidence="3 4" key="1">
    <citation type="submission" date="2018-05" db="EMBL/GenBank/DDBJ databases">
        <title>Marinilabilia rubrum sp. nov., isolated from saltern sediment.</title>
        <authorList>
            <person name="Zhang R."/>
        </authorList>
    </citation>
    <scope>NUCLEOTIDE SEQUENCE [LARGE SCALE GENOMIC DNA]</scope>
    <source>
        <strain evidence="3 4">WTE16</strain>
    </source>
</reference>
<dbReference type="Pfam" id="PF00487">
    <property type="entry name" value="FA_desaturase"/>
    <property type="match status" value="1"/>
</dbReference>
<comment type="caution">
    <text evidence="3">The sequence shown here is derived from an EMBL/GenBank/DDBJ whole genome shotgun (WGS) entry which is preliminary data.</text>
</comment>
<proteinExistence type="predicted"/>
<dbReference type="Proteomes" id="UP000244956">
    <property type="component" value="Unassembled WGS sequence"/>
</dbReference>
<name>A0A2U2BD66_9BACT</name>
<dbReference type="CDD" id="cd03506">
    <property type="entry name" value="Delta6-FADS-like"/>
    <property type="match status" value="1"/>
</dbReference>
<evidence type="ECO:0000313" key="4">
    <source>
        <dbReference type="Proteomes" id="UP000244956"/>
    </source>
</evidence>
<keyword evidence="1" id="KW-0812">Transmembrane</keyword>
<dbReference type="InterPro" id="IPR005804">
    <property type="entry name" value="FA_desaturase_dom"/>
</dbReference>
<dbReference type="GO" id="GO:0016717">
    <property type="term" value="F:oxidoreductase activity, acting on paired donors, with oxidation of a pair of donors resulting in the reduction of molecular oxygen to two molecules of water"/>
    <property type="evidence" value="ECO:0007669"/>
    <property type="project" value="TreeGrafter"/>
</dbReference>
<dbReference type="AlphaFoldDB" id="A0A2U2BD66"/>
<feature type="domain" description="Fatty acid desaturase" evidence="2">
    <location>
        <begin position="67"/>
        <end position="340"/>
    </location>
</feature>